<accession>C7MFY1</accession>
<dbReference type="EMBL" id="CP001643">
    <property type="protein sequence ID" value="ACU84099.1"/>
    <property type="molecule type" value="Genomic_DNA"/>
</dbReference>
<evidence type="ECO:0000313" key="2">
    <source>
        <dbReference type="Proteomes" id="UP000001919"/>
    </source>
</evidence>
<dbReference type="PATRIC" id="fig|446465.5.peg.220"/>
<dbReference type="KEGG" id="bfa:Bfae_02210"/>
<gene>
    <name evidence="1" type="ordered locus">Bfae_02210</name>
</gene>
<dbReference type="OrthoDB" id="8991911at2"/>
<organism evidence="1 2">
    <name type="scientific">Brachybacterium faecium (strain ATCC 43885 / DSM 4810 / JCM 11609 / LMG 19847 / NBRC 14762 / NCIMB 9860 / 6-10)</name>
    <dbReference type="NCBI Taxonomy" id="446465"/>
    <lineage>
        <taxon>Bacteria</taxon>
        <taxon>Bacillati</taxon>
        <taxon>Actinomycetota</taxon>
        <taxon>Actinomycetes</taxon>
        <taxon>Micrococcales</taxon>
        <taxon>Dermabacteraceae</taxon>
        <taxon>Brachybacterium</taxon>
    </lineage>
</organism>
<name>C7MFY1_BRAFD</name>
<dbReference type="HOGENOM" id="CLU_1591829_0_0_11"/>
<sequence>MGGVLLTALLVLAGQWIAAVAVAVFSLFMAYWTSPLREGDHVPLATALAQRTPGSAVVLWAPGNPLSSRLQVAIRSPREDVAWVNVHRDVQAQQLLAEHGGAEALPLVLVGESVQARATAAELLDLQDLERRRADGEEPPAP</sequence>
<evidence type="ECO:0000313" key="1">
    <source>
        <dbReference type="EMBL" id="ACU84099.1"/>
    </source>
</evidence>
<keyword evidence="2" id="KW-1185">Reference proteome</keyword>
<proteinExistence type="predicted"/>
<reference evidence="1 2" key="1">
    <citation type="journal article" date="2009" name="Stand. Genomic Sci.">
        <title>Complete genome sequence of Brachybacterium faecium type strain (Schefferle 6-10).</title>
        <authorList>
            <person name="Lapidus A."/>
            <person name="Pukall R."/>
            <person name="Labuttii K."/>
            <person name="Copeland A."/>
            <person name="Del Rio T.G."/>
            <person name="Nolan M."/>
            <person name="Chen F."/>
            <person name="Lucas S."/>
            <person name="Tice H."/>
            <person name="Cheng J.F."/>
            <person name="Bruce D."/>
            <person name="Goodwin L."/>
            <person name="Pitluck S."/>
            <person name="Rohde M."/>
            <person name="Goker M."/>
            <person name="Pati A."/>
            <person name="Ivanova N."/>
            <person name="Mavrommatis K."/>
            <person name="Chen A."/>
            <person name="Palaniappan K."/>
            <person name="D'haeseleer P."/>
            <person name="Chain P."/>
            <person name="Bristow J."/>
            <person name="Eisen J.A."/>
            <person name="Markowitz V."/>
            <person name="Hugenholtz P."/>
            <person name="Kyrpides N.C."/>
            <person name="Klenk H.P."/>
        </authorList>
    </citation>
    <scope>NUCLEOTIDE SEQUENCE [LARGE SCALE GENOMIC DNA]</scope>
    <source>
        <strain evidence="2">ATCC 43885 / DSM 4810 / JCM 11609 / LMG 19847 / NBRC 14762 / NCIMB 9860 / 6-10</strain>
    </source>
</reference>
<dbReference type="Proteomes" id="UP000001919">
    <property type="component" value="Chromosome"/>
</dbReference>
<protein>
    <submittedName>
        <fullName evidence="1">Uncharacterized protein</fullName>
    </submittedName>
</protein>
<dbReference type="AlphaFoldDB" id="C7MFY1"/>
<dbReference type="STRING" id="446465.Bfae_02210"/>
<dbReference type="eggNOG" id="ENOG5031DXU">
    <property type="taxonomic scope" value="Bacteria"/>
</dbReference>